<sequence>MDKNSLFGKVAVITGGAQGIGKKVGEMLAKSGACVWSGDIKGSKDDSPPAAGEVSRIYMDITDEKQVVDFFGRIAVQHGRVDMVINCAGIGIFKPIVDTTLEEWKRVLDINVTGVFLASREAFKLMKRNDGGRIINLSSISGVTPIIHNGSYGTSKYAVHGFTQIINEEGKEFGIRATTVILGATRTEMTDGLGAFDPDEMIPVEDVADAIIEVAAKPLHIRMDEIKIMPPKGILTSKLIG</sequence>
<accession>A0A368VZL6</accession>
<dbReference type="PANTHER" id="PTHR43669:SF3">
    <property type="entry name" value="ALCOHOL DEHYDROGENASE, PUTATIVE (AFU_ORTHOLOGUE AFUA_3G03445)-RELATED"/>
    <property type="match status" value="1"/>
</dbReference>
<proteinExistence type="inferred from homology"/>
<comment type="similarity">
    <text evidence="1 3">Belongs to the short-chain dehydrogenases/reductases (SDR) family.</text>
</comment>
<gene>
    <name evidence="4" type="ORF">DFP97_10770</name>
</gene>
<dbReference type="PRINTS" id="PR00081">
    <property type="entry name" value="GDHRDH"/>
</dbReference>
<dbReference type="InterPro" id="IPR002347">
    <property type="entry name" value="SDR_fam"/>
</dbReference>
<dbReference type="AlphaFoldDB" id="A0A368VZL6"/>
<dbReference type="EMBL" id="QPJD01000007">
    <property type="protein sequence ID" value="RCW47871.1"/>
    <property type="molecule type" value="Genomic_DNA"/>
</dbReference>
<evidence type="ECO:0000256" key="3">
    <source>
        <dbReference type="RuleBase" id="RU000363"/>
    </source>
</evidence>
<dbReference type="Pfam" id="PF00106">
    <property type="entry name" value="adh_short"/>
    <property type="match status" value="1"/>
</dbReference>
<evidence type="ECO:0000256" key="1">
    <source>
        <dbReference type="ARBA" id="ARBA00006484"/>
    </source>
</evidence>
<evidence type="ECO:0000313" key="4">
    <source>
        <dbReference type="EMBL" id="RCW47871.1"/>
    </source>
</evidence>
<dbReference type="InterPro" id="IPR036291">
    <property type="entry name" value="NAD(P)-bd_dom_sf"/>
</dbReference>
<dbReference type="Proteomes" id="UP000252415">
    <property type="component" value="Unassembled WGS sequence"/>
</dbReference>
<dbReference type="CDD" id="cd05233">
    <property type="entry name" value="SDR_c"/>
    <property type="match status" value="1"/>
</dbReference>
<dbReference type="GO" id="GO:0016491">
    <property type="term" value="F:oxidoreductase activity"/>
    <property type="evidence" value="ECO:0007669"/>
    <property type="project" value="UniProtKB-KW"/>
</dbReference>
<dbReference type="SUPFAM" id="SSF51735">
    <property type="entry name" value="NAD(P)-binding Rossmann-fold domains"/>
    <property type="match status" value="1"/>
</dbReference>
<keyword evidence="5" id="KW-1185">Reference proteome</keyword>
<protein>
    <submittedName>
        <fullName evidence="4">NAD(P)-dependent dehydrogenase (Short-subunit alcohol dehydrogenase family)</fullName>
    </submittedName>
</protein>
<dbReference type="PANTHER" id="PTHR43669">
    <property type="entry name" value="5-KETO-D-GLUCONATE 5-REDUCTASE"/>
    <property type="match status" value="1"/>
</dbReference>
<evidence type="ECO:0000313" key="5">
    <source>
        <dbReference type="Proteomes" id="UP000252415"/>
    </source>
</evidence>
<comment type="caution">
    <text evidence="4">The sequence shown here is derived from an EMBL/GenBank/DDBJ whole genome shotgun (WGS) entry which is preliminary data.</text>
</comment>
<dbReference type="PRINTS" id="PR00080">
    <property type="entry name" value="SDRFAMILY"/>
</dbReference>
<organism evidence="4 5">
    <name type="scientific">Paenibacillus prosopidis</name>
    <dbReference type="NCBI Taxonomy" id="630520"/>
    <lineage>
        <taxon>Bacteria</taxon>
        <taxon>Bacillati</taxon>
        <taxon>Bacillota</taxon>
        <taxon>Bacilli</taxon>
        <taxon>Bacillales</taxon>
        <taxon>Paenibacillaceae</taxon>
        <taxon>Paenibacillus</taxon>
    </lineage>
</organism>
<name>A0A368VZL6_9BACL</name>
<dbReference type="Gene3D" id="3.40.50.720">
    <property type="entry name" value="NAD(P)-binding Rossmann-like Domain"/>
    <property type="match status" value="1"/>
</dbReference>
<dbReference type="RefSeq" id="WP_181873487.1">
    <property type="nucleotide sequence ID" value="NZ_QPJD01000007.1"/>
</dbReference>
<keyword evidence="2" id="KW-0560">Oxidoreductase</keyword>
<evidence type="ECO:0000256" key="2">
    <source>
        <dbReference type="ARBA" id="ARBA00023002"/>
    </source>
</evidence>
<reference evidence="4 5" key="1">
    <citation type="submission" date="2018-07" db="EMBL/GenBank/DDBJ databases">
        <title>Genomic Encyclopedia of Type Strains, Phase III (KMG-III): the genomes of soil and plant-associated and newly described type strains.</title>
        <authorList>
            <person name="Whitman W."/>
        </authorList>
    </citation>
    <scope>NUCLEOTIDE SEQUENCE [LARGE SCALE GENOMIC DNA]</scope>
    <source>
        <strain evidence="4 5">CECT 7506</strain>
    </source>
</reference>